<sequence length="244" mass="26224">MGRTALDWATAQAQLYHMKMLVDHGSPLNTIDTGGRSTILHAVDSHNVDAVRILLEAGADPNPTVPNRSSPLNAASFGGLAGMVELLINFGADVDVCNPEGLTALQAIATVQNAASAKQCANILLDHGADLNHISNNGRSALAMAIIHNSHDVLVLFIERYDTSSHLGSPQLLPFVAEFADVRTMSSIAKSDLLRLSLSGVHSFAEEHEVLRSRADYNETLKEAFDDLCRPFEFNQAHDQGTSS</sequence>
<dbReference type="PANTHER" id="PTHR24198:SF165">
    <property type="entry name" value="ANKYRIN REPEAT-CONTAINING PROTEIN-RELATED"/>
    <property type="match status" value="1"/>
</dbReference>
<feature type="repeat" description="ANK" evidence="3">
    <location>
        <begin position="67"/>
        <end position="99"/>
    </location>
</feature>
<keyword evidence="1" id="KW-0677">Repeat</keyword>
<feature type="repeat" description="ANK" evidence="3">
    <location>
        <begin position="34"/>
        <end position="62"/>
    </location>
</feature>
<dbReference type="Gene3D" id="1.25.40.20">
    <property type="entry name" value="Ankyrin repeat-containing domain"/>
    <property type="match status" value="1"/>
</dbReference>
<dbReference type="OrthoDB" id="5431422at2759"/>
<evidence type="ECO:0000256" key="2">
    <source>
        <dbReference type="ARBA" id="ARBA00023043"/>
    </source>
</evidence>
<dbReference type="Pfam" id="PF12796">
    <property type="entry name" value="Ank_2"/>
    <property type="match status" value="2"/>
</dbReference>
<keyword evidence="2 3" id="KW-0040">ANK repeat</keyword>
<evidence type="ECO:0000256" key="1">
    <source>
        <dbReference type="ARBA" id="ARBA00022737"/>
    </source>
</evidence>
<evidence type="ECO:0000256" key="3">
    <source>
        <dbReference type="PROSITE-ProRule" id="PRU00023"/>
    </source>
</evidence>
<organism evidence="4 5">
    <name type="scientific">Friedmanniomyces simplex</name>
    <dbReference type="NCBI Taxonomy" id="329884"/>
    <lineage>
        <taxon>Eukaryota</taxon>
        <taxon>Fungi</taxon>
        <taxon>Dikarya</taxon>
        <taxon>Ascomycota</taxon>
        <taxon>Pezizomycotina</taxon>
        <taxon>Dothideomycetes</taxon>
        <taxon>Dothideomycetidae</taxon>
        <taxon>Mycosphaerellales</taxon>
        <taxon>Teratosphaeriaceae</taxon>
        <taxon>Friedmanniomyces</taxon>
    </lineage>
</organism>
<accession>A0A4U0WU91</accession>
<name>A0A4U0WU91_9PEZI</name>
<dbReference type="STRING" id="329884.A0A4U0WU91"/>
<keyword evidence="5" id="KW-1185">Reference proteome</keyword>
<comment type="caution">
    <text evidence="4">The sequence shown here is derived from an EMBL/GenBank/DDBJ whole genome shotgun (WGS) entry which is preliminary data.</text>
</comment>
<dbReference type="InterPro" id="IPR002110">
    <property type="entry name" value="Ankyrin_rpt"/>
</dbReference>
<proteinExistence type="predicted"/>
<feature type="repeat" description="ANK" evidence="3">
    <location>
        <begin position="1"/>
        <end position="33"/>
    </location>
</feature>
<dbReference type="AlphaFoldDB" id="A0A4U0WU91"/>
<evidence type="ECO:0000313" key="5">
    <source>
        <dbReference type="Proteomes" id="UP000309340"/>
    </source>
</evidence>
<evidence type="ECO:0000313" key="4">
    <source>
        <dbReference type="EMBL" id="TKA67154.1"/>
    </source>
</evidence>
<dbReference type="PROSITE" id="PS50088">
    <property type="entry name" value="ANK_REPEAT"/>
    <property type="match status" value="3"/>
</dbReference>
<dbReference type="InterPro" id="IPR036770">
    <property type="entry name" value="Ankyrin_rpt-contain_sf"/>
</dbReference>
<protein>
    <submittedName>
        <fullName evidence="4">Uncharacterized protein</fullName>
    </submittedName>
</protein>
<dbReference type="Proteomes" id="UP000309340">
    <property type="component" value="Unassembled WGS sequence"/>
</dbReference>
<reference evidence="4 5" key="1">
    <citation type="submission" date="2017-03" db="EMBL/GenBank/DDBJ databases">
        <title>Genomes of endolithic fungi from Antarctica.</title>
        <authorList>
            <person name="Coleine C."/>
            <person name="Masonjones S."/>
            <person name="Stajich J.E."/>
        </authorList>
    </citation>
    <scope>NUCLEOTIDE SEQUENCE [LARGE SCALE GENOMIC DNA]</scope>
    <source>
        <strain evidence="4 5">CCFEE 5184</strain>
    </source>
</reference>
<dbReference type="SUPFAM" id="SSF48403">
    <property type="entry name" value="Ankyrin repeat"/>
    <property type="match status" value="1"/>
</dbReference>
<gene>
    <name evidence="4" type="ORF">B0A55_09980</name>
</gene>
<dbReference type="PROSITE" id="PS50297">
    <property type="entry name" value="ANK_REP_REGION"/>
    <property type="match status" value="2"/>
</dbReference>
<dbReference type="EMBL" id="NAJQ01000591">
    <property type="protein sequence ID" value="TKA67154.1"/>
    <property type="molecule type" value="Genomic_DNA"/>
</dbReference>
<dbReference type="PANTHER" id="PTHR24198">
    <property type="entry name" value="ANKYRIN REPEAT AND PROTEIN KINASE DOMAIN-CONTAINING PROTEIN"/>
    <property type="match status" value="1"/>
</dbReference>
<dbReference type="SMART" id="SM00248">
    <property type="entry name" value="ANK"/>
    <property type="match status" value="5"/>
</dbReference>